<dbReference type="AlphaFoldDB" id="A0A3G2E8H4"/>
<dbReference type="Proteomes" id="UP000279594">
    <property type="component" value="Chromosome"/>
</dbReference>
<reference evidence="1 2" key="1">
    <citation type="submission" date="2018-10" db="EMBL/GenBank/DDBJ databases">
        <title>Effects of UV and annual dynamics of microbial communities in freshwater RAS systems.</title>
        <authorList>
            <person name="Bekkelund A.K."/>
            <person name="Hansen B.R."/>
            <person name="Stokken H."/>
            <person name="Eriksen B.F."/>
            <person name="Kashulin N.A."/>
        </authorList>
    </citation>
    <scope>NUCLEOTIDE SEQUENCE [LARGE SCALE GENOMIC DNA]</scope>
    <source>
        <strain evidence="1 2">BHSEK</strain>
    </source>
</reference>
<dbReference type="RefSeq" id="WP_121668842.1">
    <property type="nucleotide sequence ID" value="NZ_CP033019.1"/>
</dbReference>
<sequence>MMSYLNEQYFDELVCMSDKQRRKLFFGQFNQSTEAQTNHMDQYKEFCRLRDSRKCGAEVPQYTEAEAFAMVAIQAAAGELAFLAGRHEYVMDSAYLLAREFGNGYTPLDGAMAFRNFASVLAGLKEQHQLVALQTLAAFNSAKADESVDTPAFQELLNWFRAACVDPYSNTETKAVEQTRQAIITHLTTWGAQQREAGRLQGWDQRDEAHRKMDFMKNQLHQHQSNQPTNGKNQ</sequence>
<evidence type="ECO:0000313" key="2">
    <source>
        <dbReference type="Proteomes" id="UP000279594"/>
    </source>
</evidence>
<gene>
    <name evidence="1" type="ORF">D9M09_06380</name>
</gene>
<evidence type="ECO:0000313" key="1">
    <source>
        <dbReference type="EMBL" id="AYM75465.1"/>
    </source>
</evidence>
<organism evidence="1 2">
    <name type="scientific">Janthinobacterium agaricidamnosum</name>
    <dbReference type="NCBI Taxonomy" id="55508"/>
    <lineage>
        <taxon>Bacteria</taxon>
        <taxon>Pseudomonadati</taxon>
        <taxon>Pseudomonadota</taxon>
        <taxon>Betaproteobacteria</taxon>
        <taxon>Burkholderiales</taxon>
        <taxon>Oxalobacteraceae</taxon>
        <taxon>Janthinobacterium</taxon>
    </lineage>
</organism>
<keyword evidence="2" id="KW-1185">Reference proteome</keyword>
<name>A0A3G2E8H4_9BURK</name>
<dbReference type="EMBL" id="CP033019">
    <property type="protein sequence ID" value="AYM75465.1"/>
    <property type="molecule type" value="Genomic_DNA"/>
</dbReference>
<proteinExistence type="predicted"/>
<accession>A0A3G2E8H4</accession>
<protein>
    <submittedName>
        <fullName evidence="1">Uncharacterized protein</fullName>
    </submittedName>
</protein>